<evidence type="ECO:0000313" key="2">
    <source>
        <dbReference type="EMBL" id="KIY96887.1"/>
    </source>
</evidence>
<feature type="region of interest" description="Disordered" evidence="1">
    <location>
        <begin position="82"/>
        <end position="117"/>
    </location>
</feature>
<dbReference type="KEGG" id="mng:MNEG_11072"/>
<accession>A0A0D2JAX2</accession>
<dbReference type="EMBL" id="KK102799">
    <property type="protein sequence ID" value="KIY96887.1"/>
    <property type="molecule type" value="Genomic_DNA"/>
</dbReference>
<gene>
    <name evidence="2" type="ORF">MNEG_11072</name>
</gene>
<dbReference type="Proteomes" id="UP000054498">
    <property type="component" value="Unassembled WGS sequence"/>
</dbReference>
<name>A0A0D2JAX2_9CHLO</name>
<proteinExistence type="predicted"/>
<dbReference type="RefSeq" id="XP_013895907.1">
    <property type="nucleotide sequence ID" value="XM_014040453.1"/>
</dbReference>
<keyword evidence="3" id="KW-1185">Reference proteome</keyword>
<sequence length="197" mass="19684">MWDSQLLSILSDVLSPPEADPSACGTAAGAAANSRQPGGGTGWGAAARERRAPGPGIGGWGGWGRAQQALFGGGVGTRARSSASSCGLARPGGAPSDAAASSRRRQRTPAPSPADLARRAAQALARAAHFNASDASYRSPWSVAAGGRGVIARLFSRGGKMDDCTCVVALVADARQVVLHEHAGPRPTRAAAGPAGP</sequence>
<organism evidence="2 3">
    <name type="scientific">Monoraphidium neglectum</name>
    <dbReference type="NCBI Taxonomy" id="145388"/>
    <lineage>
        <taxon>Eukaryota</taxon>
        <taxon>Viridiplantae</taxon>
        <taxon>Chlorophyta</taxon>
        <taxon>core chlorophytes</taxon>
        <taxon>Chlorophyceae</taxon>
        <taxon>CS clade</taxon>
        <taxon>Sphaeropleales</taxon>
        <taxon>Selenastraceae</taxon>
        <taxon>Monoraphidium</taxon>
    </lineage>
</organism>
<dbReference type="AlphaFoldDB" id="A0A0D2JAX2"/>
<feature type="compositionally biased region" description="Low complexity" evidence="1">
    <location>
        <begin position="23"/>
        <end position="36"/>
    </location>
</feature>
<feature type="region of interest" description="Disordered" evidence="1">
    <location>
        <begin position="15"/>
        <end position="63"/>
    </location>
</feature>
<feature type="compositionally biased region" description="Low complexity" evidence="1">
    <location>
        <begin position="89"/>
        <end position="101"/>
    </location>
</feature>
<reference evidence="2 3" key="1">
    <citation type="journal article" date="2013" name="BMC Genomics">
        <title>Reconstruction of the lipid metabolism for the microalga Monoraphidium neglectum from its genome sequence reveals characteristics suitable for biofuel production.</title>
        <authorList>
            <person name="Bogen C."/>
            <person name="Al-Dilaimi A."/>
            <person name="Albersmeier A."/>
            <person name="Wichmann J."/>
            <person name="Grundmann M."/>
            <person name="Rupp O."/>
            <person name="Lauersen K.J."/>
            <person name="Blifernez-Klassen O."/>
            <person name="Kalinowski J."/>
            <person name="Goesmann A."/>
            <person name="Mussgnug J.H."/>
            <person name="Kruse O."/>
        </authorList>
    </citation>
    <scope>NUCLEOTIDE SEQUENCE [LARGE SCALE GENOMIC DNA]</scope>
    <source>
        <strain evidence="2 3">SAG 48.87</strain>
    </source>
</reference>
<protein>
    <submittedName>
        <fullName evidence="2">Uncharacterized protein</fullName>
    </submittedName>
</protein>
<dbReference type="GeneID" id="25728298"/>
<evidence type="ECO:0000313" key="3">
    <source>
        <dbReference type="Proteomes" id="UP000054498"/>
    </source>
</evidence>
<evidence type="ECO:0000256" key="1">
    <source>
        <dbReference type="SAM" id="MobiDB-lite"/>
    </source>
</evidence>